<evidence type="ECO:0000313" key="2">
    <source>
        <dbReference type="Proteomes" id="UP000054538"/>
    </source>
</evidence>
<dbReference type="AlphaFoldDB" id="A0A0D0E891"/>
<feature type="non-terminal residue" evidence="1">
    <location>
        <position position="1"/>
    </location>
</feature>
<dbReference type="OrthoDB" id="2688210at2759"/>
<reference evidence="1 2" key="1">
    <citation type="submission" date="2014-04" db="EMBL/GenBank/DDBJ databases">
        <authorList>
            <consortium name="DOE Joint Genome Institute"/>
            <person name="Kuo A."/>
            <person name="Kohler A."/>
            <person name="Jargeat P."/>
            <person name="Nagy L.G."/>
            <person name="Floudas D."/>
            <person name="Copeland A."/>
            <person name="Barry K.W."/>
            <person name="Cichocki N."/>
            <person name="Veneault-Fourrey C."/>
            <person name="LaButti K."/>
            <person name="Lindquist E.A."/>
            <person name="Lipzen A."/>
            <person name="Lundell T."/>
            <person name="Morin E."/>
            <person name="Murat C."/>
            <person name="Sun H."/>
            <person name="Tunlid A."/>
            <person name="Henrissat B."/>
            <person name="Grigoriev I.V."/>
            <person name="Hibbett D.S."/>
            <person name="Martin F."/>
            <person name="Nordberg H.P."/>
            <person name="Cantor M.N."/>
            <person name="Hua S.X."/>
        </authorList>
    </citation>
    <scope>NUCLEOTIDE SEQUENCE [LARGE SCALE GENOMIC DNA]</scope>
    <source>
        <strain evidence="1 2">Ve08.2h10</strain>
    </source>
</reference>
<gene>
    <name evidence="1" type="ORF">PAXRUDRAFT_142261</name>
</gene>
<name>A0A0D0E891_9AGAM</name>
<organism evidence="1 2">
    <name type="scientific">Paxillus rubicundulus Ve08.2h10</name>
    <dbReference type="NCBI Taxonomy" id="930991"/>
    <lineage>
        <taxon>Eukaryota</taxon>
        <taxon>Fungi</taxon>
        <taxon>Dikarya</taxon>
        <taxon>Basidiomycota</taxon>
        <taxon>Agaricomycotina</taxon>
        <taxon>Agaricomycetes</taxon>
        <taxon>Agaricomycetidae</taxon>
        <taxon>Boletales</taxon>
        <taxon>Paxilineae</taxon>
        <taxon>Paxillaceae</taxon>
        <taxon>Paxillus</taxon>
    </lineage>
</organism>
<reference evidence="2" key="2">
    <citation type="submission" date="2015-01" db="EMBL/GenBank/DDBJ databases">
        <title>Evolutionary Origins and Diversification of the Mycorrhizal Mutualists.</title>
        <authorList>
            <consortium name="DOE Joint Genome Institute"/>
            <consortium name="Mycorrhizal Genomics Consortium"/>
            <person name="Kohler A."/>
            <person name="Kuo A."/>
            <person name="Nagy L.G."/>
            <person name="Floudas D."/>
            <person name="Copeland A."/>
            <person name="Barry K.W."/>
            <person name="Cichocki N."/>
            <person name="Veneault-Fourrey C."/>
            <person name="LaButti K."/>
            <person name="Lindquist E.A."/>
            <person name="Lipzen A."/>
            <person name="Lundell T."/>
            <person name="Morin E."/>
            <person name="Murat C."/>
            <person name="Riley R."/>
            <person name="Ohm R."/>
            <person name="Sun H."/>
            <person name="Tunlid A."/>
            <person name="Henrissat B."/>
            <person name="Grigoriev I.V."/>
            <person name="Hibbett D.S."/>
            <person name="Martin F."/>
        </authorList>
    </citation>
    <scope>NUCLEOTIDE SEQUENCE [LARGE SCALE GENOMIC DNA]</scope>
    <source>
        <strain evidence="2">Ve08.2h10</strain>
    </source>
</reference>
<dbReference type="HOGENOM" id="CLU_1911692_0_0_1"/>
<dbReference type="EMBL" id="KN825088">
    <property type="protein sequence ID" value="KIK94735.1"/>
    <property type="molecule type" value="Genomic_DNA"/>
</dbReference>
<evidence type="ECO:0000313" key="1">
    <source>
        <dbReference type="EMBL" id="KIK94735.1"/>
    </source>
</evidence>
<protein>
    <submittedName>
        <fullName evidence="1">Uncharacterized protein</fullName>
    </submittedName>
</protein>
<proteinExistence type="predicted"/>
<dbReference type="InParanoid" id="A0A0D0E891"/>
<sequence length="133" mass="15664">EWRYNCIEMHVKFWTTLENHPWCHSHSKYSAEALLCCQGQQRHCWHQLVTTPKAFSLAELQQELINQTCEHLMHQDKLNEIQKLNSVCTPCSSHYNPHTNSPPSFHLTNPTCNLPLFLLNDFPFVWHLSKPLN</sequence>
<dbReference type="Proteomes" id="UP000054538">
    <property type="component" value="Unassembled WGS sequence"/>
</dbReference>
<accession>A0A0D0E891</accession>
<keyword evidence="2" id="KW-1185">Reference proteome</keyword>